<keyword evidence="7 13" id="KW-0106">Calcium</keyword>
<dbReference type="NCBIfam" id="TIGR01266">
    <property type="entry name" value="fum_ac_acetase"/>
    <property type="match status" value="1"/>
</dbReference>
<dbReference type="GO" id="GO:0004334">
    <property type="term" value="F:fumarylacetoacetase activity"/>
    <property type="evidence" value="ECO:0007669"/>
    <property type="project" value="UniProtKB-EC"/>
</dbReference>
<sequence length="401" mass="41365">MASWVPGAAGSGFDDDHLPYGVFDAGAGRRVGVRIGSSVLDLAAVADTPELAGVLAAGSLDPLLAAGPATWAAARSLAHRAVTDPDCRTLVESHLHPLESVRLLLPFTVADYVDFYASQWHATAVGRMFRPDADPLPPNWKHLPIGYHGRAGSVVVSGTPVSRPRGQTRLPGAAPTFGPTQRLDLEAEVAFVVGVGSPLGSPVPAGAFARHVFGVGLLNDWSARDIQAWEYRPLGPMLGKSFATSVGPWITPLAALAAARVAPPPRTHRLLPYLADDAGLPWGLDLALTVEVNGTVVSRPPFAAMYWTGPQLIAHLTSNGARLRTGDLLASGTVSGPAADQAGSLLELSANGTRPVPLGDGTSRTFLADGDVVTITATAPSTGGGRLTLGEVTGAVRPAAG</sequence>
<dbReference type="Gene3D" id="3.90.850.10">
    <property type="entry name" value="Fumarylacetoacetase-like, C-terminal domain"/>
    <property type="match status" value="1"/>
</dbReference>
<comment type="cofactor">
    <cofactor evidence="1 13">
        <name>Ca(2+)</name>
        <dbReference type="ChEBI" id="CHEBI:29108"/>
    </cofactor>
</comment>
<evidence type="ECO:0000256" key="5">
    <source>
        <dbReference type="ARBA" id="ARBA00022723"/>
    </source>
</evidence>
<dbReference type="InterPro" id="IPR005959">
    <property type="entry name" value="Fumarylacetoacetase"/>
</dbReference>
<dbReference type="OrthoDB" id="2273115at2"/>
<protein>
    <recommendedName>
        <fullName evidence="4">fumarylacetoacetase</fullName>
        <ecNumber evidence="4">3.7.1.2</ecNumber>
    </recommendedName>
</protein>
<dbReference type="InParanoid" id="C8X778"/>
<keyword evidence="17" id="KW-1185">Reference proteome</keyword>
<evidence type="ECO:0000256" key="2">
    <source>
        <dbReference type="ARBA" id="ARBA00001946"/>
    </source>
</evidence>
<feature type="active site" description="Proton acceptor" evidence="11">
    <location>
        <position position="121"/>
    </location>
</feature>
<dbReference type="EMBL" id="CP001737">
    <property type="protein sequence ID" value="ACV76947.1"/>
    <property type="molecule type" value="Genomic_DNA"/>
</dbReference>
<evidence type="ECO:0000256" key="11">
    <source>
        <dbReference type="PIRSR" id="PIRSR605959-1"/>
    </source>
</evidence>
<comment type="cofactor">
    <cofactor evidence="2 13">
        <name>Mg(2+)</name>
        <dbReference type="ChEBI" id="CHEBI:18420"/>
    </cofactor>
</comment>
<feature type="binding site" evidence="13">
    <location>
        <position position="220"/>
    </location>
    <ligand>
        <name>Ca(2+)</name>
        <dbReference type="ChEBI" id="CHEBI:29108"/>
    </ligand>
</feature>
<dbReference type="EC" id="3.7.1.2" evidence="4"/>
<organism evidence="16 17">
    <name type="scientific">Nakamurella multipartita (strain ATCC 700099 / DSM 44233 / CIP 104796 / JCM 9543 / NBRC 105858 / Y-104)</name>
    <name type="common">Microsphaera multipartita</name>
    <dbReference type="NCBI Taxonomy" id="479431"/>
    <lineage>
        <taxon>Bacteria</taxon>
        <taxon>Bacillati</taxon>
        <taxon>Actinomycetota</taxon>
        <taxon>Actinomycetes</taxon>
        <taxon>Nakamurellales</taxon>
        <taxon>Nakamurellaceae</taxon>
        <taxon>Nakamurella</taxon>
    </lineage>
</organism>
<gene>
    <name evidence="16" type="ordered locus">Namu_0529</name>
</gene>
<name>C8X778_NAKMY</name>
<dbReference type="eggNOG" id="COG0179">
    <property type="taxonomic scope" value="Bacteria"/>
</dbReference>
<evidence type="ECO:0000256" key="9">
    <source>
        <dbReference type="ARBA" id="ARBA00022878"/>
    </source>
</evidence>
<dbReference type="HOGENOM" id="CLU_026207_2_0_11"/>
<keyword evidence="8 13" id="KW-0460">Magnesium</keyword>
<evidence type="ECO:0000313" key="17">
    <source>
        <dbReference type="Proteomes" id="UP000002218"/>
    </source>
</evidence>
<feature type="binding site" evidence="13">
    <location>
        <position position="244"/>
    </location>
    <ligand>
        <name>Mg(2+)</name>
        <dbReference type="ChEBI" id="CHEBI:18420"/>
    </ligand>
</feature>
<dbReference type="FunFam" id="3.90.850.10:FF:000011">
    <property type="entry name" value="Fumarylacetoacetase"/>
    <property type="match status" value="1"/>
</dbReference>
<feature type="domain" description="Fumarylacetoacetase-like C-terminal" evidence="14">
    <location>
        <begin position="115"/>
        <end position="382"/>
    </location>
</feature>
<feature type="binding site" evidence="12">
    <location>
        <position position="116"/>
    </location>
    <ligand>
        <name>substrate</name>
    </ligand>
</feature>
<dbReference type="Pfam" id="PF09298">
    <property type="entry name" value="FAA_hydrolase_N"/>
    <property type="match status" value="1"/>
</dbReference>
<feature type="binding site" evidence="12">
    <location>
        <position position="227"/>
    </location>
    <ligand>
        <name>substrate</name>
    </ligand>
</feature>
<dbReference type="Gene3D" id="2.30.30.230">
    <property type="entry name" value="Fumarylacetoacetase, N-terminal domain"/>
    <property type="match status" value="1"/>
</dbReference>
<evidence type="ECO:0000256" key="4">
    <source>
        <dbReference type="ARBA" id="ARBA00012094"/>
    </source>
</evidence>
<accession>C8X778</accession>
<feature type="binding site" evidence="12">
    <location>
        <position position="231"/>
    </location>
    <ligand>
        <name>substrate</name>
    </ligand>
</feature>
<dbReference type="PANTHER" id="PTHR43069">
    <property type="entry name" value="FUMARYLACETOACETASE"/>
    <property type="match status" value="1"/>
</dbReference>
<keyword evidence="9" id="KW-0828">Tyrosine catabolism</keyword>
<dbReference type="Pfam" id="PF01557">
    <property type="entry name" value="FAA_hydrolase"/>
    <property type="match status" value="1"/>
</dbReference>
<dbReference type="GO" id="GO:1902000">
    <property type="term" value="P:homogentisate catabolic process"/>
    <property type="evidence" value="ECO:0007669"/>
    <property type="project" value="TreeGrafter"/>
</dbReference>
<keyword evidence="5 13" id="KW-0479">Metal-binding</keyword>
<dbReference type="GO" id="GO:0046872">
    <property type="term" value="F:metal ion binding"/>
    <property type="evidence" value="ECO:0007669"/>
    <property type="project" value="UniProtKB-KW"/>
</dbReference>
<feature type="binding site" evidence="12">
    <location>
        <position position="333"/>
    </location>
    <ligand>
        <name>substrate</name>
    </ligand>
</feature>
<evidence type="ECO:0000256" key="1">
    <source>
        <dbReference type="ARBA" id="ARBA00001913"/>
    </source>
</evidence>
<reference evidence="16 17" key="2">
    <citation type="journal article" date="2010" name="Stand. Genomic Sci.">
        <title>Complete genome sequence of Nakamurella multipartita type strain (Y-104).</title>
        <authorList>
            <person name="Tice H."/>
            <person name="Mayilraj S."/>
            <person name="Sims D."/>
            <person name="Lapidus A."/>
            <person name="Nolan M."/>
            <person name="Lucas S."/>
            <person name="Glavina Del Rio T."/>
            <person name="Copeland A."/>
            <person name="Cheng J.F."/>
            <person name="Meincke L."/>
            <person name="Bruce D."/>
            <person name="Goodwin L."/>
            <person name="Pitluck S."/>
            <person name="Ivanova N."/>
            <person name="Mavromatis K."/>
            <person name="Ovchinnikova G."/>
            <person name="Pati A."/>
            <person name="Chen A."/>
            <person name="Palaniappan K."/>
            <person name="Land M."/>
            <person name="Hauser L."/>
            <person name="Chang Y.J."/>
            <person name="Jeffries C.D."/>
            <person name="Detter J.C."/>
            <person name="Brettin T."/>
            <person name="Rohde M."/>
            <person name="Goker M."/>
            <person name="Bristow J."/>
            <person name="Eisen J.A."/>
            <person name="Markowitz V."/>
            <person name="Hugenholtz P."/>
            <person name="Kyrpides N.C."/>
            <person name="Klenk H.P."/>
            <person name="Chen F."/>
        </authorList>
    </citation>
    <scope>NUCLEOTIDE SEQUENCE [LARGE SCALE GENOMIC DNA]</scope>
    <source>
        <strain evidence="17">ATCC 700099 / DSM 44233 / CIP 104796 / JCM 9543 / NBRC 105858 / Y-104</strain>
    </source>
</reference>
<dbReference type="InterPro" id="IPR036462">
    <property type="entry name" value="Fumarylacetoacetase_N_sf"/>
</dbReference>
<evidence type="ECO:0000256" key="8">
    <source>
        <dbReference type="ARBA" id="ARBA00022842"/>
    </source>
</evidence>
<dbReference type="RefSeq" id="WP_015745865.1">
    <property type="nucleotide sequence ID" value="NC_013235.1"/>
</dbReference>
<feature type="binding site" evidence="12">
    <location>
        <position position="130"/>
    </location>
    <ligand>
        <name>substrate</name>
    </ligand>
</feature>
<evidence type="ECO:0000256" key="10">
    <source>
        <dbReference type="ARBA" id="ARBA00023232"/>
    </source>
</evidence>
<dbReference type="InterPro" id="IPR011234">
    <property type="entry name" value="Fumarylacetoacetase-like_C"/>
</dbReference>
<feature type="binding site" evidence="13">
    <location>
        <position position="220"/>
    </location>
    <ligand>
        <name>Mg(2+)</name>
        <dbReference type="ChEBI" id="CHEBI:18420"/>
    </ligand>
</feature>
<feature type="binding site" evidence="13">
    <location>
        <position position="240"/>
    </location>
    <ligand>
        <name>Mg(2+)</name>
        <dbReference type="ChEBI" id="CHEBI:18420"/>
    </ligand>
</feature>
<dbReference type="Proteomes" id="UP000002218">
    <property type="component" value="Chromosome"/>
</dbReference>
<dbReference type="GO" id="GO:0006572">
    <property type="term" value="P:L-tyrosine catabolic process"/>
    <property type="evidence" value="ECO:0007669"/>
    <property type="project" value="UniProtKB-KW"/>
</dbReference>
<comment type="pathway">
    <text evidence="3">Amino-acid degradation; L-phenylalanine degradation; acetoacetate and fumarate from L-phenylalanine: step 6/6.</text>
</comment>
<evidence type="ECO:0000256" key="12">
    <source>
        <dbReference type="PIRSR" id="PIRSR605959-2"/>
    </source>
</evidence>
<dbReference type="SUPFAM" id="SSF63433">
    <property type="entry name" value="Fumarylacetoacetate hydrolase, FAH, N-terminal domain"/>
    <property type="match status" value="1"/>
</dbReference>
<evidence type="ECO:0000256" key="3">
    <source>
        <dbReference type="ARBA" id="ARBA00004782"/>
    </source>
</evidence>
<dbReference type="STRING" id="479431.Namu_0529"/>
<keyword evidence="10" id="KW-0585">Phenylalanine catabolism</keyword>
<dbReference type="SUPFAM" id="SSF56529">
    <property type="entry name" value="FAH"/>
    <property type="match status" value="1"/>
</dbReference>
<evidence type="ECO:0000256" key="7">
    <source>
        <dbReference type="ARBA" id="ARBA00022837"/>
    </source>
</evidence>
<dbReference type="PANTHER" id="PTHR43069:SF2">
    <property type="entry name" value="FUMARYLACETOACETASE"/>
    <property type="match status" value="1"/>
</dbReference>
<evidence type="ECO:0000259" key="14">
    <source>
        <dbReference type="Pfam" id="PF01557"/>
    </source>
</evidence>
<dbReference type="AlphaFoldDB" id="C8X778"/>
<feature type="domain" description="Fumarylacetoacetase N-terminal" evidence="15">
    <location>
        <begin position="17"/>
        <end position="106"/>
    </location>
</feature>
<dbReference type="GO" id="GO:0006559">
    <property type="term" value="P:L-phenylalanine catabolic process"/>
    <property type="evidence" value="ECO:0007669"/>
    <property type="project" value="UniProtKB-UniPathway"/>
</dbReference>
<evidence type="ECO:0000256" key="13">
    <source>
        <dbReference type="PIRSR" id="PIRSR605959-3"/>
    </source>
</evidence>
<evidence type="ECO:0000313" key="16">
    <source>
        <dbReference type="EMBL" id="ACV76947.1"/>
    </source>
</evidence>
<evidence type="ECO:0000256" key="6">
    <source>
        <dbReference type="ARBA" id="ARBA00022801"/>
    </source>
</evidence>
<evidence type="ECO:0000259" key="15">
    <source>
        <dbReference type="Pfam" id="PF09298"/>
    </source>
</evidence>
<keyword evidence="6 16" id="KW-0378">Hydrolase</keyword>
<dbReference type="KEGG" id="nml:Namu_0529"/>
<dbReference type="UniPathway" id="UPA00139">
    <property type="reaction ID" value="UER00341"/>
</dbReference>
<dbReference type="InterPro" id="IPR015377">
    <property type="entry name" value="Fumarylacetoacetase_N"/>
</dbReference>
<dbReference type="InterPro" id="IPR036663">
    <property type="entry name" value="Fumarylacetoacetase_C_sf"/>
</dbReference>
<feature type="binding site" evidence="13">
    <location>
        <position position="114"/>
    </location>
    <ligand>
        <name>Ca(2+)</name>
        <dbReference type="ChEBI" id="CHEBI:29108"/>
    </ligand>
</feature>
<proteinExistence type="predicted"/>
<feature type="binding site" evidence="13">
    <location>
        <position position="186"/>
    </location>
    <ligand>
        <name>Ca(2+)</name>
        <dbReference type="ChEBI" id="CHEBI:29108"/>
    </ligand>
</feature>
<feature type="binding site" evidence="13">
    <location>
        <position position="188"/>
    </location>
    <ligand>
        <name>Ca(2+)</name>
        <dbReference type="ChEBI" id="CHEBI:29108"/>
    </ligand>
</feature>
<reference evidence="17" key="1">
    <citation type="submission" date="2009-09" db="EMBL/GenBank/DDBJ databases">
        <title>The complete genome of Nakamurella multipartita DSM 44233.</title>
        <authorList>
            <consortium name="US DOE Joint Genome Institute (JGI-PGF)"/>
            <person name="Lucas S."/>
            <person name="Copeland A."/>
            <person name="Lapidus A."/>
            <person name="Glavina del Rio T."/>
            <person name="Dalin E."/>
            <person name="Tice H."/>
            <person name="Bruce D."/>
            <person name="Goodwin L."/>
            <person name="Pitluck S."/>
            <person name="Kyrpides N."/>
            <person name="Mavromatis K."/>
            <person name="Ivanova N."/>
            <person name="Ovchinnikova G."/>
            <person name="Sims D."/>
            <person name="Meincke L."/>
            <person name="Brettin T."/>
            <person name="Detter J.C."/>
            <person name="Han C."/>
            <person name="Larimer F."/>
            <person name="Land M."/>
            <person name="Hauser L."/>
            <person name="Markowitz V."/>
            <person name="Cheng J.-F."/>
            <person name="Hugenholtz P."/>
            <person name="Woyke T."/>
            <person name="Wu D."/>
            <person name="Klenk H.-P."/>
            <person name="Eisen J.A."/>
        </authorList>
    </citation>
    <scope>NUCLEOTIDE SEQUENCE [LARGE SCALE GENOMIC DNA]</scope>
    <source>
        <strain evidence="17">ATCC 700099 / DSM 44233 / CIP 104796 / JCM 9543 / NBRC 105858 / Y-104</strain>
    </source>
</reference>